<dbReference type="AlphaFoldDB" id="A0A813DIT8"/>
<reference evidence="1" key="1">
    <citation type="submission" date="2021-02" db="EMBL/GenBank/DDBJ databases">
        <authorList>
            <person name="Dougan E. K."/>
            <person name="Rhodes N."/>
            <person name="Thang M."/>
            <person name="Chan C."/>
        </authorList>
    </citation>
    <scope>NUCLEOTIDE SEQUENCE</scope>
</reference>
<accession>A0A813DIT8</accession>
<dbReference type="EMBL" id="CAJNNV010001846">
    <property type="protein sequence ID" value="CAE8585955.1"/>
    <property type="molecule type" value="Genomic_DNA"/>
</dbReference>
<name>A0A813DIT8_POLGL</name>
<comment type="caution">
    <text evidence="1">The sequence shown here is derived from an EMBL/GenBank/DDBJ whole genome shotgun (WGS) entry which is preliminary data.</text>
</comment>
<evidence type="ECO:0000313" key="2">
    <source>
        <dbReference type="Proteomes" id="UP000654075"/>
    </source>
</evidence>
<gene>
    <name evidence="1" type="ORF">PGLA1383_LOCUS4879</name>
</gene>
<evidence type="ECO:0008006" key="3">
    <source>
        <dbReference type="Google" id="ProtNLM"/>
    </source>
</evidence>
<dbReference type="OrthoDB" id="566811at2759"/>
<organism evidence="1 2">
    <name type="scientific">Polarella glacialis</name>
    <name type="common">Dinoflagellate</name>
    <dbReference type="NCBI Taxonomy" id="89957"/>
    <lineage>
        <taxon>Eukaryota</taxon>
        <taxon>Sar</taxon>
        <taxon>Alveolata</taxon>
        <taxon>Dinophyceae</taxon>
        <taxon>Suessiales</taxon>
        <taxon>Suessiaceae</taxon>
        <taxon>Polarella</taxon>
    </lineage>
</organism>
<dbReference type="Proteomes" id="UP000654075">
    <property type="component" value="Unassembled WGS sequence"/>
</dbReference>
<dbReference type="OMA" id="ARAYAMI"/>
<proteinExistence type="predicted"/>
<sequence length="551" mass="58997">HRGSSLIQLGHYSLDGKGEEACRMPDAARTPLVQSELVRSLAPGQHAMHAPAAPSAQQAINDDALMSAQEQTPAYRALYENNLICNQYRIRRVEDLDLIRGTWDLNNSNLLRCGTCNGCCCVIKFFSVNAGCVRRGRHQNGEYMFFGQGVHVYPSPYVDVHSQDVPLIQSPIIHGTKAIVTVTQGFVGLAMDRGQPVLLPPGLHQWDSPTVQFMELIDLASSIIHLGPYTLITVDEGYAAVTQDNGAQKILEGGKAYMLTHRNWKFEKFMTQKLQTNDVGPIHVTTGDNVQLEAIATVVWLIEDARLAARMAANTMMEKGRQSASQDSGEFDITKLRSDVIRQVTASLASFIGSVSYSAHGHANMAARVAGETKRQAGLEPDETDGRRALFDPERLKDTAGHANAICERYGVKILCINLISASPSDRVLLDALSQGAVATVAAEQTETAARGVAQALLLTARAEAEATRIRAEGDAKGEELRAEGSLKAAQSLATSEVAVELAKLKTAGACLKDSKANSFFFGLQGAGDVPAGILGSLGTACIAGSAASKA</sequence>
<keyword evidence="2" id="KW-1185">Reference proteome</keyword>
<evidence type="ECO:0000313" key="1">
    <source>
        <dbReference type="EMBL" id="CAE8585955.1"/>
    </source>
</evidence>
<protein>
    <recommendedName>
        <fullName evidence="3">Band 7 domain-containing protein</fullName>
    </recommendedName>
</protein>
<feature type="non-terminal residue" evidence="1">
    <location>
        <position position="1"/>
    </location>
</feature>